<comment type="caution">
    <text evidence="2">The sequence shown here is derived from an EMBL/GenBank/DDBJ whole genome shotgun (WGS) entry which is preliminary data.</text>
</comment>
<feature type="transmembrane region" description="Helical" evidence="1">
    <location>
        <begin position="48"/>
        <end position="67"/>
    </location>
</feature>
<feature type="transmembrane region" description="Helical" evidence="1">
    <location>
        <begin position="79"/>
        <end position="97"/>
    </location>
</feature>
<evidence type="ECO:0000313" key="2">
    <source>
        <dbReference type="EMBL" id="PWA11185.1"/>
    </source>
</evidence>
<feature type="transmembrane region" description="Helical" evidence="1">
    <location>
        <begin position="7"/>
        <end position="25"/>
    </location>
</feature>
<gene>
    <name evidence="2" type="ORF">DCC39_09430</name>
</gene>
<reference evidence="2 3" key="1">
    <citation type="submission" date="2018-04" db="EMBL/GenBank/DDBJ databases">
        <title>Camelliibacillus theae gen. nov., sp. nov., isolated from Pu'er tea.</title>
        <authorList>
            <person name="Niu L."/>
        </authorList>
    </citation>
    <scope>NUCLEOTIDE SEQUENCE [LARGE SCALE GENOMIC DNA]</scope>
    <source>
        <strain evidence="2 3">T8</strain>
    </source>
</reference>
<sequence length="219" mass="25016">MINNKVYLFFAVGLFIITMVLNFPFPHNIPYSEAVISVLNIPIRSANGFHYVGITTLLFLFAGLYFLAKSLKKYRVRSILIAVIFILVFPQFLVIAYQKTVAAGIYAISYEQDTSICRFNKTGENTLRGMCELTFKNHSKNDVSFDIIFYEHYPFEEDIPMVSLMNSGAPFETKLKGKERKRIKLETDIDLSKMKSRIDGGEANSVNVIIRQGEKSRNL</sequence>
<dbReference type="Proteomes" id="UP000245998">
    <property type="component" value="Unassembled WGS sequence"/>
</dbReference>
<dbReference type="OrthoDB" id="2476187at2"/>
<dbReference type="EMBL" id="QCZG01000017">
    <property type="protein sequence ID" value="PWA11185.1"/>
    <property type="molecule type" value="Genomic_DNA"/>
</dbReference>
<evidence type="ECO:0000313" key="3">
    <source>
        <dbReference type="Proteomes" id="UP000245998"/>
    </source>
</evidence>
<keyword evidence="3" id="KW-1185">Reference proteome</keyword>
<evidence type="ECO:0000256" key="1">
    <source>
        <dbReference type="SAM" id="Phobius"/>
    </source>
</evidence>
<proteinExistence type="predicted"/>
<dbReference type="AlphaFoldDB" id="A0A2U1K1Q8"/>
<organism evidence="2 3">
    <name type="scientific">Pueribacillus theae</name>
    <dbReference type="NCBI Taxonomy" id="2171751"/>
    <lineage>
        <taxon>Bacteria</taxon>
        <taxon>Bacillati</taxon>
        <taxon>Bacillota</taxon>
        <taxon>Bacilli</taxon>
        <taxon>Bacillales</taxon>
        <taxon>Bacillaceae</taxon>
        <taxon>Pueribacillus</taxon>
    </lineage>
</organism>
<protein>
    <submittedName>
        <fullName evidence="2">Uncharacterized protein</fullName>
    </submittedName>
</protein>
<dbReference type="RefSeq" id="WP_116554647.1">
    <property type="nucleotide sequence ID" value="NZ_QCZG01000017.1"/>
</dbReference>
<keyword evidence="1" id="KW-0812">Transmembrane</keyword>
<accession>A0A2U1K1Q8</accession>
<keyword evidence="1" id="KW-0472">Membrane</keyword>
<name>A0A2U1K1Q8_9BACI</name>
<keyword evidence="1" id="KW-1133">Transmembrane helix</keyword>